<evidence type="ECO:0000313" key="1">
    <source>
        <dbReference type="EMBL" id="QIZ74731.1"/>
    </source>
</evidence>
<proteinExistence type="predicted"/>
<accession>A0A6H1U7A6</accession>
<dbReference type="EMBL" id="MT193838">
    <property type="protein sequence ID" value="QIZ74731.1"/>
    <property type="molecule type" value="Genomic_DNA"/>
</dbReference>
<gene>
    <name evidence="1" type="primary">ycf34</name>
</gene>
<dbReference type="Pfam" id="PF10718">
    <property type="entry name" value="Ycf34"/>
    <property type="match status" value="1"/>
</dbReference>
<dbReference type="InterPro" id="IPR019656">
    <property type="entry name" value="Uncharacterised_Ycf34"/>
</dbReference>
<dbReference type="GeneID" id="54615732"/>
<name>A0A6H1U7A6_9FLOR</name>
<sequence>MCICINCRHIHNCTTYLVIQKQHKKNSKFTSQSYFVPLDTLVEVNIYQNIDDIKFEWDLTQCLSFVEKPGNWIM</sequence>
<geneLocation type="chloroplast" evidence="1"/>
<keyword evidence="1" id="KW-0934">Plastid</keyword>
<reference evidence="1" key="1">
    <citation type="submission" date="2020-03" db="EMBL/GenBank/DDBJ databases">
        <title>Complete organellar genome analysis of the invasive marine red alga Caulacanthus okamurae (Caulacanthaceae, Rhodophyta) from Moss Landing, California, USA.</title>
        <authorList>
            <person name="Hughey J.R."/>
        </authorList>
    </citation>
    <scope>NUCLEOTIDE SEQUENCE</scope>
</reference>
<dbReference type="RefSeq" id="YP_009774114.1">
    <property type="nucleotide sequence ID" value="NC_047434.1"/>
</dbReference>
<protein>
    <submittedName>
        <fullName evidence="1">Conserved hypothetical plastid protein</fullName>
    </submittedName>
</protein>
<keyword evidence="1" id="KW-0150">Chloroplast</keyword>
<dbReference type="AlphaFoldDB" id="A0A6H1U7A6"/>
<organism evidence="1">
    <name type="scientific">Caulacanthus okamurae</name>
    <dbReference type="NCBI Taxonomy" id="152008"/>
    <lineage>
        <taxon>Eukaryota</taxon>
        <taxon>Rhodophyta</taxon>
        <taxon>Florideophyceae</taxon>
        <taxon>Rhodymeniophycidae</taxon>
        <taxon>Gigartinales</taxon>
        <taxon>Caulacanthaceae</taxon>
        <taxon>Caulacanthus</taxon>
    </lineage>
</organism>